<dbReference type="AlphaFoldDB" id="A0A0M9GPB3"/>
<dbReference type="EMBL" id="JXMU01000002">
    <property type="protein sequence ID" value="KPB02657.1"/>
    <property type="molecule type" value="Genomic_DNA"/>
</dbReference>
<feature type="transmembrane region" description="Helical" evidence="1">
    <location>
        <begin position="235"/>
        <end position="254"/>
    </location>
</feature>
<reference evidence="2 3" key="1">
    <citation type="submission" date="2015-01" db="EMBL/GenBank/DDBJ databases">
        <title>Ahrensia donghaiensis sp. nov., a novel dimethylsulphoniopropionate-cleavage bacterium isolated from seawater and emended descriptions of the genus Ahrensia and Ahrensia kielensis.</title>
        <authorList>
            <person name="Liu J."/>
        </authorList>
    </citation>
    <scope>NUCLEOTIDE SEQUENCE [LARGE SCALE GENOMIC DNA]</scope>
    <source>
        <strain evidence="2 3">LZD062</strain>
    </source>
</reference>
<evidence type="ECO:0000256" key="1">
    <source>
        <dbReference type="SAM" id="Phobius"/>
    </source>
</evidence>
<feature type="transmembrane region" description="Helical" evidence="1">
    <location>
        <begin position="113"/>
        <end position="136"/>
    </location>
</feature>
<proteinExistence type="predicted"/>
<dbReference type="PATRIC" id="fig|1514904.3.peg.1738"/>
<keyword evidence="3" id="KW-1185">Reference proteome</keyword>
<name>A0A0M9GPB3_9HYPH</name>
<feature type="transmembrane region" description="Helical" evidence="1">
    <location>
        <begin position="318"/>
        <end position="336"/>
    </location>
</feature>
<dbReference type="Proteomes" id="UP000038011">
    <property type="component" value="Unassembled WGS sequence"/>
</dbReference>
<feature type="transmembrane region" description="Helical" evidence="1">
    <location>
        <begin position="260"/>
        <end position="277"/>
    </location>
</feature>
<evidence type="ECO:0000313" key="2">
    <source>
        <dbReference type="EMBL" id="KPB02657.1"/>
    </source>
</evidence>
<keyword evidence="1" id="KW-1133">Transmembrane helix</keyword>
<feature type="transmembrane region" description="Helical" evidence="1">
    <location>
        <begin position="289"/>
        <end position="306"/>
    </location>
</feature>
<dbReference type="STRING" id="1514904.SU32_02670"/>
<comment type="caution">
    <text evidence="2">The sequence shown here is derived from an EMBL/GenBank/DDBJ whole genome shotgun (WGS) entry which is preliminary data.</text>
</comment>
<accession>A0A0M9GPB3</accession>
<feature type="transmembrane region" description="Helical" evidence="1">
    <location>
        <begin position="48"/>
        <end position="68"/>
    </location>
</feature>
<feature type="transmembrane region" description="Helical" evidence="1">
    <location>
        <begin position="7"/>
        <end position="24"/>
    </location>
</feature>
<protein>
    <submittedName>
        <fullName evidence="2">Uncharacterized protein</fullName>
    </submittedName>
</protein>
<keyword evidence="1" id="KW-0812">Transmembrane</keyword>
<feature type="transmembrane region" description="Helical" evidence="1">
    <location>
        <begin position="205"/>
        <end position="223"/>
    </location>
</feature>
<gene>
    <name evidence="2" type="ORF">SU32_02670</name>
</gene>
<feature type="transmembrane region" description="Helical" evidence="1">
    <location>
        <begin position="80"/>
        <end position="101"/>
    </location>
</feature>
<keyword evidence="1" id="KW-0472">Membrane</keyword>
<dbReference type="OrthoDB" id="7067875at2"/>
<evidence type="ECO:0000313" key="3">
    <source>
        <dbReference type="Proteomes" id="UP000038011"/>
    </source>
</evidence>
<organism evidence="2 3">
    <name type="scientific">Ahrensia marina</name>
    <dbReference type="NCBI Taxonomy" id="1514904"/>
    <lineage>
        <taxon>Bacteria</taxon>
        <taxon>Pseudomonadati</taxon>
        <taxon>Pseudomonadota</taxon>
        <taxon>Alphaproteobacteria</taxon>
        <taxon>Hyphomicrobiales</taxon>
        <taxon>Ahrensiaceae</taxon>
        <taxon>Ahrensia</taxon>
    </lineage>
</organism>
<dbReference type="RefSeq" id="WP_053997772.1">
    <property type="nucleotide sequence ID" value="NZ_JXMU01000002.1"/>
</dbReference>
<feature type="transmembrane region" description="Helical" evidence="1">
    <location>
        <begin position="148"/>
        <end position="167"/>
    </location>
</feature>
<sequence>MKKYVNISIISLLGICTAILWTQLNRRFLEKYPITWTPSDWQAVETPLLLTSLALSGFLAWLLAKAVFKSRSTALEFDVLSAVLLAGGLFIVGLSMYLVVFDREYIAIHVRELGHIALAQEGFILCALVLFTLTFFRGSVGNTGSILFLRFRHILGLITCAIFLLLMEEISWGQHIFKWATPEEFEGNLQDETNFHNFYTNRFEFVYYSLAFFAFAILPLILVTQHSGLADQIQFYVPPVSFGIAALPVVTLMFENWAILPFQLYLMVAVFLSAFIIPHTRGIHRYASMLLLLLLVVQQPVGLYYGHLLHLSFELSEMRELIIAFVLMMYSIWLYIKVRNSAQHNAT</sequence>